<evidence type="ECO:0000259" key="2">
    <source>
        <dbReference type="Pfam" id="PF16661"/>
    </source>
</evidence>
<dbReference type="PANTHER" id="PTHR11203">
    <property type="entry name" value="CLEAVAGE AND POLYADENYLATION SPECIFICITY FACTOR FAMILY MEMBER"/>
    <property type="match status" value="1"/>
</dbReference>
<dbReference type="SUPFAM" id="SSF56281">
    <property type="entry name" value="Metallo-hydrolase/oxidoreductase"/>
    <property type="match status" value="1"/>
</dbReference>
<evidence type="ECO:0000313" key="4">
    <source>
        <dbReference type="Proteomes" id="UP000481153"/>
    </source>
</evidence>
<accession>A0A6G0XSV8</accession>
<dbReference type="InterPro" id="IPR036866">
    <property type="entry name" value="RibonucZ/Hydroxyglut_hydro"/>
</dbReference>
<gene>
    <name evidence="3" type="ORF">Ae201684_001375</name>
</gene>
<keyword evidence="4" id="KW-1185">Reference proteome</keyword>
<dbReference type="Proteomes" id="UP000481153">
    <property type="component" value="Unassembled WGS sequence"/>
</dbReference>
<evidence type="ECO:0000256" key="1">
    <source>
        <dbReference type="SAM" id="MobiDB-lite"/>
    </source>
</evidence>
<feature type="region of interest" description="Disordered" evidence="1">
    <location>
        <begin position="1"/>
        <end position="26"/>
    </location>
</feature>
<feature type="domain" description="Metallo-beta-lactamase" evidence="2">
    <location>
        <begin position="38"/>
        <end position="219"/>
    </location>
</feature>
<dbReference type="Gene3D" id="3.60.15.10">
    <property type="entry name" value="Ribonuclease Z/Hydroxyacylglutathione hydrolase-like"/>
    <property type="match status" value="1"/>
</dbReference>
<dbReference type="GO" id="GO:0005634">
    <property type="term" value="C:nucleus"/>
    <property type="evidence" value="ECO:0007669"/>
    <property type="project" value="TreeGrafter"/>
</dbReference>
<name>A0A6G0XSV8_9STRA</name>
<dbReference type="EMBL" id="VJMJ01000012">
    <property type="protein sequence ID" value="KAF0743717.1"/>
    <property type="molecule type" value="Genomic_DNA"/>
</dbReference>
<evidence type="ECO:0000313" key="3">
    <source>
        <dbReference type="EMBL" id="KAF0743717.1"/>
    </source>
</evidence>
<proteinExistence type="predicted"/>
<dbReference type="InterPro" id="IPR050698">
    <property type="entry name" value="MBL"/>
</dbReference>
<dbReference type="GO" id="GO:0016180">
    <property type="term" value="P:snRNA processing"/>
    <property type="evidence" value="ECO:0007669"/>
    <property type="project" value="TreeGrafter"/>
</dbReference>
<reference evidence="3 4" key="1">
    <citation type="submission" date="2019-07" db="EMBL/GenBank/DDBJ databases">
        <title>Genomics analysis of Aphanomyces spp. identifies a new class of oomycete effector associated with host adaptation.</title>
        <authorList>
            <person name="Gaulin E."/>
        </authorList>
    </citation>
    <scope>NUCLEOTIDE SEQUENCE [LARGE SCALE GENOMIC DNA]</scope>
    <source>
        <strain evidence="3 4">ATCC 201684</strain>
    </source>
</reference>
<dbReference type="InterPro" id="IPR001279">
    <property type="entry name" value="Metallo-B-lactamas"/>
</dbReference>
<comment type="caution">
    <text evidence="3">The sequence shown here is derived from an EMBL/GenBank/DDBJ whole genome shotgun (WGS) entry which is preliminary data.</text>
</comment>
<dbReference type="GO" id="GO:0004521">
    <property type="term" value="F:RNA endonuclease activity"/>
    <property type="evidence" value="ECO:0007669"/>
    <property type="project" value="TreeGrafter"/>
</dbReference>
<protein>
    <recommendedName>
        <fullName evidence="2">Metallo-beta-lactamase domain-containing protein</fullName>
    </recommendedName>
</protein>
<organism evidence="3 4">
    <name type="scientific">Aphanomyces euteiches</name>
    <dbReference type="NCBI Taxonomy" id="100861"/>
    <lineage>
        <taxon>Eukaryota</taxon>
        <taxon>Sar</taxon>
        <taxon>Stramenopiles</taxon>
        <taxon>Oomycota</taxon>
        <taxon>Saprolegniomycetes</taxon>
        <taxon>Saprolegniales</taxon>
        <taxon>Verrucalvaceae</taxon>
        <taxon>Aphanomyces</taxon>
    </lineage>
</organism>
<sequence>MQHGGSATSATSSASQTTTSSHVSVQASELSGPVSGVLLRIGDTNILLNCGDPSPATPTQLTSFSATGISPGTVISAILLTDWRVSSSGMLPAFLSTYLNHHNRKGKDKLKPPSVQPPAVFLTHATRALLPSILKECKGKDANPSFLNDATLATVAALGFSQPHSISVHNGNSKLTVTAYRSGHAVGGCLYSIELHDIHITFADGFNINGSRILLPADLPQRPPHVTILNSSYVVEVSETRTVLEREVCKEIHDTLVAKGKVIIPVFGAGCFFHDMVALLQDYWACMRFDVPMYVTSDVLLAPAPLLSDSYTSAFLSRSPSSVLTKLPDWKLLQEPNQPMVIFSAGASVSAADTAQVLLACGNQHENLLVLSEFRTKGTVNYAFLNNISCPELTKSFLDAIVCRLHTFPCGDEVDAREVVELARQSRPTECLLLRGADANDPFLLEALAPHLPSSTTIASLQNEDDLWTSSIPRDLTVRLRANLAFQGGVLPLLVLAESRKTLFMNNESSGLRRLKKKKHSLAFGHTWKYTKGGAGPSQPKQHKRRQKASGFGLSMLLSNEQSDGDDDADQEASEAQANVSYVLDAVAAALHQWLGFDPASTPGETIAIDRQAQWLHVASVQVSVSPDWSLTMNWSYEDEELASRIYGLTQRVIEQQYREAQEGQH</sequence>
<dbReference type="VEuPathDB" id="FungiDB:AeMF1_020906"/>
<dbReference type="AlphaFoldDB" id="A0A6G0XSV8"/>
<dbReference type="Pfam" id="PF16661">
    <property type="entry name" value="Lactamase_B_6"/>
    <property type="match status" value="1"/>
</dbReference>
<dbReference type="PANTHER" id="PTHR11203:SF37">
    <property type="entry name" value="INTEGRATOR COMPLEX SUBUNIT 11"/>
    <property type="match status" value="1"/>
</dbReference>